<evidence type="ECO:0000313" key="4">
    <source>
        <dbReference type="EMBL" id="KAG0495479.1"/>
    </source>
</evidence>
<evidence type="ECO:0000313" key="5">
    <source>
        <dbReference type="Proteomes" id="UP000636800"/>
    </source>
</evidence>
<comment type="caution">
    <text evidence="4">The sequence shown here is derived from an EMBL/GenBank/DDBJ whole genome shotgun (WGS) entry which is preliminary data.</text>
</comment>
<keyword evidence="5" id="KW-1185">Reference proteome</keyword>
<reference evidence="4 5" key="1">
    <citation type="journal article" date="2020" name="Nat. Food">
        <title>A phased Vanilla planifolia genome enables genetic improvement of flavour and production.</title>
        <authorList>
            <person name="Hasing T."/>
            <person name="Tang H."/>
            <person name="Brym M."/>
            <person name="Khazi F."/>
            <person name="Huang T."/>
            <person name="Chambers A.H."/>
        </authorList>
    </citation>
    <scope>NUCLEOTIDE SEQUENCE [LARGE SCALE GENOMIC DNA]</scope>
    <source>
        <tissue evidence="4">Leaf</tissue>
    </source>
</reference>
<evidence type="ECO:0000256" key="3">
    <source>
        <dbReference type="SAM" id="Phobius"/>
    </source>
</evidence>
<dbReference type="PANTHER" id="PTHR47926">
    <property type="entry name" value="PENTATRICOPEPTIDE REPEAT-CONTAINING PROTEIN"/>
    <property type="match status" value="1"/>
</dbReference>
<evidence type="ECO:0008006" key="6">
    <source>
        <dbReference type="Google" id="ProtNLM"/>
    </source>
</evidence>
<protein>
    <recommendedName>
        <fullName evidence="6">Pentatricopeptide repeat-containing protein</fullName>
    </recommendedName>
</protein>
<dbReference type="NCBIfam" id="TIGR00756">
    <property type="entry name" value="PPR"/>
    <property type="match status" value="1"/>
</dbReference>
<keyword evidence="3" id="KW-0812">Transmembrane</keyword>
<dbReference type="InterPro" id="IPR046960">
    <property type="entry name" value="PPR_At4g14850-like_plant"/>
</dbReference>
<evidence type="ECO:0000256" key="1">
    <source>
        <dbReference type="ARBA" id="ARBA00022737"/>
    </source>
</evidence>
<dbReference type="InterPro" id="IPR011990">
    <property type="entry name" value="TPR-like_helical_dom_sf"/>
</dbReference>
<dbReference type="GO" id="GO:0003723">
    <property type="term" value="F:RNA binding"/>
    <property type="evidence" value="ECO:0007669"/>
    <property type="project" value="InterPro"/>
</dbReference>
<dbReference type="AlphaFoldDB" id="A0A835RTY8"/>
<proteinExistence type="predicted"/>
<keyword evidence="3" id="KW-0472">Membrane</keyword>
<evidence type="ECO:0000256" key="2">
    <source>
        <dbReference type="PROSITE-ProRule" id="PRU00708"/>
    </source>
</evidence>
<dbReference type="PANTHER" id="PTHR47926:SF452">
    <property type="entry name" value="PENTATRICOPEPTIDE REPEAT-CONTAINING PROTEIN"/>
    <property type="match status" value="1"/>
</dbReference>
<gene>
    <name evidence="4" type="ORF">HPP92_000170</name>
</gene>
<dbReference type="EMBL" id="JADCNL010000001">
    <property type="protein sequence ID" value="KAG0495479.1"/>
    <property type="molecule type" value="Genomic_DNA"/>
</dbReference>
<dbReference type="Pfam" id="PF13041">
    <property type="entry name" value="PPR_2"/>
    <property type="match status" value="1"/>
</dbReference>
<organism evidence="4 5">
    <name type="scientific">Vanilla planifolia</name>
    <name type="common">Vanilla</name>
    <dbReference type="NCBI Taxonomy" id="51239"/>
    <lineage>
        <taxon>Eukaryota</taxon>
        <taxon>Viridiplantae</taxon>
        <taxon>Streptophyta</taxon>
        <taxon>Embryophyta</taxon>
        <taxon>Tracheophyta</taxon>
        <taxon>Spermatophyta</taxon>
        <taxon>Magnoliopsida</taxon>
        <taxon>Liliopsida</taxon>
        <taxon>Asparagales</taxon>
        <taxon>Orchidaceae</taxon>
        <taxon>Vanilloideae</taxon>
        <taxon>Vanilleae</taxon>
        <taxon>Vanilla</taxon>
    </lineage>
</organism>
<keyword evidence="3" id="KW-1133">Transmembrane helix</keyword>
<feature type="transmembrane region" description="Helical" evidence="3">
    <location>
        <begin position="126"/>
        <end position="149"/>
    </location>
</feature>
<name>A0A835RTY8_VANPL</name>
<dbReference type="Gene3D" id="1.25.40.10">
    <property type="entry name" value="Tetratricopeptide repeat domain"/>
    <property type="match status" value="1"/>
</dbReference>
<accession>A0A835RTY8</accession>
<dbReference type="PROSITE" id="PS51375">
    <property type="entry name" value="PPR"/>
    <property type="match status" value="1"/>
</dbReference>
<keyword evidence="1" id="KW-0677">Repeat</keyword>
<feature type="repeat" description="PPR" evidence="2">
    <location>
        <begin position="242"/>
        <end position="276"/>
    </location>
</feature>
<dbReference type="GO" id="GO:0009451">
    <property type="term" value="P:RNA modification"/>
    <property type="evidence" value="ECO:0007669"/>
    <property type="project" value="InterPro"/>
</dbReference>
<sequence length="324" mass="35101">MADPCAFMAMAATVTSTFHTSFPFSPPPPPPPPPVRSCLKHLCVPNSTTSNGAQSCYVSSSRPPKPIHLVSLAYLSSALVKCAASGSLREGASIHARFIRLGLLSCDNPHLFHQLRLLYSSAGRHLAAAAILLLSPSPILTPFAFNAVIRDLVADYLLENAIYLFVAMLSAGLFPNEFTFPFVLRSSTILHLFSLGQQLHAQIVKSGLLHNVFCATALLDLYTKHAPLADARNLFVRIPTKTEATWNSMISALIEDELVEDALQMLQMMENDGIEVGVSSWNSLLAGCVRGDNTGLALQILGDGLFENGQSKCSHVQYHSSYHP</sequence>
<feature type="transmembrane region" description="Helical" evidence="3">
    <location>
        <begin position="161"/>
        <end position="184"/>
    </location>
</feature>
<dbReference type="Proteomes" id="UP000636800">
    <property type="component" value="Chromosome 1"/>
</dbReference>
<dbReference type="InterPro" id="IPR002885">
    <property type="entry name" value="PPR_rpt"/>
</dbReference>